<protein>
    <submittedName>
        <fullName evidence="1">Uncharacterized protein</fullName>
    </submittedName>
</protein>
<gene>
    <name evidence="1" type="ORF">METZ01_LOCUS172694</name>
</gene>
<organism evidence="1">
    <name type="scientific">marine metagenome</name>
    <dbReference type="NCBI Taxonomy" id="408172"/>
    <lineage>
        <taxon>unclassified sequences</taxon>
        <taxon>metagenomes</taxon>
        <taxon>ecological metagenomes</taxon>
    </lineage>
</organism>
<reference evidence="1" key="1">
    <citation type="submission" date="2018-05" db="EMBL/GenBank/DDBJ databases">
        <authorList>
            <person name="Lanie J.A."/>
            <person name="Ng W.-L."/>
            <person name="Kazmierczak K.M."/>
            <person name="Andrzejewski T.M."/>
            <person name="Davidsen T.M."/>
            <person name="Wayne K.J."/>
            <person name="Tettelin H."/>
            <person name="Glass J.I."/>
            <person name="Rusch D."/>
            <person name="Podicherti R."/>
            <person name="Tsui H.-C.T."/>
            <person name="Winkler M.E."/>
        </authorList>
    </citation>
    <scope>NUCLEOTIDE SEQUENCE</scope>
</reference>
<accession>A0A382C184</accession>
<dbReference type="AlphaFoldDB" id="A0A382C184"/>
<name>A0A382C184_9ZZZZ</name>
<proteinExistence type="predicted"/>
<dbReference type="EMBL" id="UINC01032340">
    <property type="protein sequence ID" value="SVB19840.1"/>
    <property type="molecule type" value="Genomic_DNA"/>
</dbReference>
<sequence length="58" mass="6005">MSIPDAKISLGILGALLARIGFATTAIILPVRDNGSVKNGLAVKELGQDFLPTGRLNS</sequence>
<evidence type="ECO:0000313" key="1">
    <source>
        <dbReference type="EMBL" id="SVB19840.1"/>
    </source>
</evidence>
<feature type="non-terminal residue" evidence="1">
    <location>
        <position position="58"/>
    </location>
</feature>